<gene>
    <name evidence="1" type="ORF">Afil01_32440</name>
</gene>
<protein>
    <submittedName>
        <fullName evidence="1">Uncharacterized protein</fullName>
    </submittedName>
</protein>
<dbReference type="Proteomes" id="UP001165079">
    <property type="component" value="Unassembled WGS sequence"/>
</dbReference>
<organism evidence="1 2">
    <name type="scientific">Actinorhabdospora filicis</name>
    <dbReference type="NCBI Taxonomy" id="1785913"/>
    <lineage>
        <taxon>Bacteria</taxon>
        <taxon>Bacillati</taxon>
        <taxon>Actinomycetota</taxon>
        <taxon>Actinomycetes</taxon>
        <taxon>Micromonosporales</taxon>
        <taxon>Micromonosporaceae</taxon>
        <taxon>Actinorhabdospora</taxon>
    </lineage>
</organism>
<accession>A0A9W6SMD3</accession>
<proteinExistence type="predicted"/>
<evidence type="ECO:0000313" key="1">
    <source>
        <dbReference type="EMBL" id="GLZ78437.1"/>
    </source>
</evidence>
<comment type="caution">
    <text evidence="1">The sequence shown here is derived from an EMBL/GenBank/DDBJ whole genome shotgun (WGS) entry which is preliminary data.</text>
</comment>
<name>A0A9W6SMD3_9ACTN</name>
<reference evidence="1" key="1">
    <citation type="submission" date="2023-03" db="EMBL/GenBank/DDBJ databases">
        <title>Actinorhabdospora filicis NBRC 111898.</title>
        <authorList>
            <person name="Ichikawa N."/>
            <person name="Sato H."/>
            <person name="Tonouchi N."/>
        </authorList>
    </citation>
    <scope>NUCLEOTIDE SEQUENCE</scope>
    <source>
        <strain evidence="1">NBRC 111898</strain>
    </source>
</reference>
<dbReference type="AlphaFoldDB" id="A0A9W6SMD3"/>
<keyword evidence="2" id="KW-1185">Reference proteome</keyword>
<sequence>MRLPLGLWLIAGTSRRRAPVRRPFSARATVSLALVIGAVGGIY</sequence>
<dbReference type="RefSeq" id="WP_285663591.1">
    <property type="nucleotide sequence ID" value="NZ_BSTX01000002.1"/>
</dbReference>
<evidence type="ECO:0000313" key="2">
    <source>
        <dbReference type="Proteomes" id="UP001165079"/>
    </source>
</evidence>
<dbReference type="EMBL" id="BSTX01000002">
    <property type="protein sequence ID" value="GLZ78437.1"/>
    <property type="molecule type" value="Genomic_DNA"/>
</dbReference>